<dbReference type="EMBL" id="AL445563">
    <property type="protein sequence ID" value="CAC13274.1"/>
    <property type="molecule type" value="Genomic_DNA"/>
</dbReference>
<feature type="transmembrane region" description="Helical" evidence="7">
    <location>
        <begin position="145"/>
        <end position="169"/>
    </location>
</feature>
<evidence type="ECO:0000256" key="6">
    <source>
        <dbReference type="ARBA" id="ARBA00023136"/>
    </source>
</evidence>
<dbReference type="InterPro" id="IPR050809">
    <property type="entry name" value="UgpAE/MalFG_permease"/>
</dbReference>
<keyword evidence="6 7" id="KW-0472">Membrane</keyword>
<feature type="transmembrane region" description="Helical" evidence="7">
    <location>
        <begin position="104"/>
        <end position="125"/>
    </location>
</feature>
<name>Q98RA9_MYCPU</name>
<dbReference type="GO" id="GO:0055085">
    <property type="term" value="P:transmembrane transport"/>
    <property type="evidence" value="ECO:0007669"/>
    <property type="project" value="InterPro"/>
</dbReference>
<dbReference type="KEGG" id="mpu:MYPU_1010"/>
<dbReference type="SUPFAM" id="SSF161098">
    <property type="entry name" value="MetI-like"/>
    <property type="match status" value="1"/>
</dbReference>
<dbReference type="RefSeq" id="WP_010924905.1">
    <property type="nucleotide sequence ID" value="NC_002771.1"/>
</dbReference>
<dbReference type="PIR" id="E90524">
    <property type="entry name" value="E90524"/>
</dbReference>
<feature type="transmembrane region" description="Helical" evidence="7">
    <location>
        <begin position="259"/>
        <end position="275"/>
    </location>
</feature>
<proteinExistence type="inferred from homology"/>
<evidence type="ECO:0000256" key="1">
    <source>
        <dbReference type="ARBA" id="ARBA00004651"/>
    </source>
</evidence>
<keyword evidence="10" id="KW-1185">Reference proteome</keyword>
<feature type="transmembrane region" description="Helical" evidence="7">
    <location>
        <begin position="190"/>
        <end position="211"/>
    </location>
</feature>
<dbReference type="HOGENOM" id="CLU_016047_0_0_14"/>
<dbReference type="InterPro" id="IPR000515">
    <property type="entry name" value="MetI-like"/>
</dbReference>
<organism evidence="10">
    <name type="scientific">Mycoplasmopsis pulmonis (strain UAB CTIP)</name>
    <name type="common">Mycoplasma pulmonis</name>
    <dbReference type="NCBI Taxonomy" id="272635"/>
    <lineage>
        <taxon>Bacteria</taxon>
        <taxon>Bacillati</taxon>
        <taxon>Mycoplasmatota</taxon>
        <taxon>Mycoplasmoidales</taxon>
        <taxon>Metamycoplasmataceae</taxon>
        <taxon>Mycoplasmopsis</taxon>
    </lineage>
</organism>
<evidence type="ECO:0000256" key="2">
    <source>
        <dbReference type="ARBA" id="ARBA00022448"/>
    </source>
</evidence>
<sequence>MYSRKTFWVMVLPAIIIFSIVLIIPIILGFLLSFTDWFKEQLIFEGKWIGFNNYKIAITDPRFIHSIWYTSVFTLLSLILTNSFGFGFAYALSKKIAGTNIFRGVFFLPNMIGGLILGYLWQLIFDNALSSIFSHSLRFGNKWEAMLAMSMVYTWQMAGYIMVIYIAALQNVNKSLSESAKIEGCGVFKHFFSVILPSIMPAITIVLFLLVSRSFQMFDQNLALTKGDGQTGLIAYNIYASAFVSAYQESFGIAQAKSFIFVVIVAAISVTQVYITKKFEVQV</sequence>
<feature type="transmembrane region" description="Helical" evidence="7">
    <location>
        <begin position="67"/>
        <end position="92"/>
    </location>
</feature>
<evidence type="ECO:0000313" key="10">
    <source>
        <dbReference type="Proteomes" id="UP000000528"/>
    </source>
</evidence>
<evidence type="ECO:0000256" key="5">
    <source>
        <dbReference type="ARBA" id="ARBA00022989"/>
    </source>
</evidence>
<gene>
    <name evidence="9" type="ordered locus">MYPU_1010</name>
</gene>
<evidence type="ECO:0000259" key="8">
    <source>
        <dbReference type="PROSITE" id="PS50928"/>
    </source>
</evidence>
<dbReference type="BioCyc" id="MPUL272635:G1GT6-100-MONOMER"/>
<dbReference type="STRING" id="272635.gene:17576681"/>
<dbReference type="CDD" id="cd06261">
    <property type="entry name" value="TM_PBP2"/>
    <property type="match status" value="1"/>
</dbReference>
<dbReference type="AlphaFoldDB" id="Q98RA9"/>
<dbReference type="eggNOG" id="COG1175">
    <property type="taxonomic scope" value="Bacteria"/>
</dbReference>
<dbReference type="GO" id="GO:0005886">
    <property type="term" value="C:plasma membrane"/>
    <property type="evidence" value="ECO:0007669"/>
    <property type="project" value="UniProtKB-SubCell"/>
</dbReference>
<feature type="transmembrane region" description="Helical" evidence="7">
    <location>
        <begin position="7"/>
        <end position="32"/>
    </location>
</feature>
<comment type="subcellular location">
    <subcellularLocation>
        <location evidence="1 7">Cell membrane</location>
        <topology evidence="1 7">Multi-pass membrane protein</topology>
    </subcellularLocation>
</comment>
<dbReference type="Gene3D" id="1.10.3720.10">
    <property type="entry name" value="MetI-like"/>
    <property type="match status" value="1"/>
</dbReference>
<dbReference type="InterPro" id="IPR035906">
    <property type="entry name" value="MetI-like_sf"/>
</dbReference>
<evidence type="ECO:0000256" key="3">
    <source>
        <dbReference type="ARBA" id="ARBA00022475"/>
    </source>
</evidence>
<evidence type="ECO:0000313" key="9">
    <source>
        <dbReference type="EMBL" id="CAC13274.1"/>
    </source>
</evidence>
<dbReference type="Pfam" id="PF00528">
    <property type="entry name" value="BPD_transp_1"/>
    <property type="match status" value="1"/>
</dbReference>
<feature type="domain" description="ABC transmembrane type-1" evidence="8">
    <location>
        <begin position="67"/>
        <end position="272"/>
    </location>
</feature>
<evidence type="ECO:0000256" key="4">
    <source>
        <dbReference type="ARBA" id="ARBA00022692"/>
    </source>
</evidence>
<evidence type="ECO:0000256" key="7">
    <source>
        <dbReference type="RuleBase" id="RU363032"/>
    </source>
</evidence>
<dbReference type="PANTHER" id="PTHR43227">
    <property type="entry name" value="BLL4140 PROTEIN"/>
    <property type="match status" value="1"/>
</dbReference>
<keyword evidence="4 7" id="KW-0812">Transmembrane</keyword>
<protein>
    <submittedName>
        <fullName evidence="9">MULTIPLE SUGAR ABC TRANSPORTER PERMEASE PROTEIN</fullName>
    </submittedName>
</protein>
<feature type="transmembrane region" description="Helical" evidence="7">
    <location>
        <begin position="231"/>
        <end position="247"/>
    </location>
</feature>
<accession>Q98RA9</accession>
<keyword evidence="2 7" id="KW-0813">Transport</keyword>
<keyword evidence="3" id="KW-1003">Cell membrane</keyword>
<reference evidence="9 10" key="1">
    <citation type="journal article" date="2001" name="Nucleic Acids Res.">
        <title>The complete genome sequence of the murine respiratory pathogen Mycoplasma pulmonis.</title>
        <authorList>
            <person name="Chambaud I."/>
            <person name="Heilig R."/>
            <person name="Ferris S."/>
            <person name="Barbe V."/>
            <person name="Samson D."/>
            <person name="Galisson F."/>
            <person name="Moszer I."/>
            <person name="Dybvig K."/>
            <person name="Wroblewski H."/>
            <person name="Viari A."/>
            <person name="Rocha E.P.C."/>
            <person name="Blanchard A."/>
        </authorList>
    </citation>
    <scope>NUCLEOTIDE SEQUENCE [LARGE SCALE GENOMIC DNA]</scope>
    <source>
        <strain evidence="9 10">UAB CTIP</strain>
    </source>
</reference>
<keyword evidence="5 7" id="KW-1133">Transmembrane helix</keyword>
<dbReference type="Proteomes" id="UP000000528">
    <property type="component" value="Chromosome"/>
</dbReference>
<dbReference type="PROSITE" id="PS50928">
    <property type="entry name" value="ABC_TM1"/>
    <property type="match status" value="1"/>
</dbReference>
<dbReference type="PANTHER" id="PTHR43227:SF11">
    <property type="entry name" value="BLL4140 PROTEIN"/>
    <property type="match status" value="1"/>
</dbReference>
<comment type="similarity">
    <text evidence="7">Belongs to the binding-protein-dependent transport system permease family.</text>
</comment>